<dbReference type="EMBL" id="VWRN01000031">
    <property type="protein sequence ID" value="KAA6124578.1"/>
    <property type="molecule type" value="Genomic_DNA"/>
</dbReference>
<evidence type="ECO:0000313" key="2">
    <source>
        <dbReference type="Proteomes" id="UP000324324"/>
    </source>
</evidence>
<comment type="caution">
    <text evidence="1">The sequence shown here is derived from an EMBL/GenBank/DDBJ whole genome shotgun (WGS) entry which is preliminary data.</text>
</comment>
<accession>A0A5M8ALD7</accession>
<dbReference type="Proteomes" id="UP000324324">
    <property type="component" value="Unassembled WGS sequence"/>
</dbReference>
<sequence>MLDHVELFRSTTAMPVISRAKTAPQRTESGIPIDSIPYIQTGEGNGIAACGHCQRASISQCAPATQLPAAIPPGDA</sequence>
<gene>
    <name evidence="1" type="ORF">F1599_11785</name>
</gene>
<organism evidence="1 2">
    <name type="scientific">Cupriavidus cauae</name>
    <dbReference type="NCBI Taxonomy" id="2608999"/>
    <lineage>
        <taxon>Bacteria</taxon>
        <taxon>Pseudomonadati</taxon>
        <taxon>Pseudomonadota</taxon>
        <taxon>Betaproteobacteria</taxon>
        <taxon>Burkholderiales</taxon>
        <taxon>Burkholderiaceae</taxon>
        <taxon>Cupriavidus</taxon>
    </lineage>
</organism>
<protein>
    <submittedName>
        <fullName evidence="1">Uncharacterized protein</fullName>
    </submittedName>
</protein>
<keyword evidence="2" id="KW-1185">Reference proteome</keyword>
<name>A0A5M8ALD7_9BURK</name>
<evidence type="ECO:0000313" key="1">
    <source>
        <dbReference type="EMBL" id="KAA6124578.1"/>
    </source>
</evidence>
<reference evidence="1 2" key="1">
    <citation type="submission" date="2019-09" db="EMBL/GenBank/DDBJ databases">
        <title>Isolation of a novel species in the genus Cupriavidus from patients with sepsis using whole genome sequencing.</title>
        <authorList>
            <person name="Kweon O.J."/>
            <person name="Lee M.-K."/>
        </authorList>
    </citation>
    <scope>NUCLEOTIDE SEQUENCE [LARGE SCALE GENOMIC DNA]</scope>
    <source>
        <strain evidence="1 2">MKL-01</strain>
    </source>
</reference>
<dbReference type="RefSeq" id="WP_150083221.1">
    <property type="nucleotide sequence ID" value="NZ_VWRN01000031.1"/>
</dbReference>
<proteinExistence type="predicted"/>
<dbReference type="AlphaFoldDB" id="A0A5M8ALD7"/>